<name>A0ABN9W1Q8_9DINO</name>
<dbReference type="InterPro" id="IPR051553">
    <property type="entry name" value="Ran_GTPase-activating"/>
</dbReference>
<evidence type="ECO:0000313" key="3">
    <source>
        <dbReference type="Proteomes" id="UP001189429"/>
    </source>
</evidence>
<feature type="repeat" description="RCC1" evidence="1">
    <location>
        <begin position="33"/>
        <end position="73"/>
    </location>
</feature>
<gene>
    <name evidence="2" type="ORF">PCOR1329_LOCUS63176</name>
</gene>
<dbReference type="Proteomes" id="UP001189429">
    <property type="component" value="Unassembled WGS sequence"/>
</dbReference>
<dbReference type="PROSITE" id="PS50012">
    <property type="entry name" value="RCC1_3"/>
    <property type="match status" value="3"/>
</dbReference>
<protein>
    <submittedName>
        <fullName evidence="2">Uncharacterized protein</fullName>
    </submittedName>
</protein>
<evidence type="ECO:0000256" key="1">
    <source>
        <dbReference type="PROSITE-ProRule" id="PRU00235"/>
    </source>
</evidence>
<dbReference type="SUPFAM" id="SSF50985">
    <property type="entry name" value="RCC1/BLIP-II"/>
    <property type="match status" value="1"/>
</dbReference>
<sequence length="272" mass="28468">PSRAPFRAFPRQALAGQMGVVMGCHTALLRSDGTAVACGCNSFGQCDLPALVAGLIYLQVAAGGEHTVLLRSDGTVVTCGNNEHRQCDVPPVVAGLSYEQVAAGGGHTVLLRSDGTAVARGKNHHGQCDLPSLIAGLTYVQIVAGGEHTVLLRSDGVAVACGKSQQRQCDLPALVAGLSYVDHLMPTLLLQASFDGESVRFTTLRGEERCRIVVGLATRLSDIYEQLLTEYRSSRFGRGAARVDAVLPGDRRFGGVLAGETVASIFEASPPG</sequence>
<feature type="repeat" description="RCC1" evidence="1">
    <location>
        <begin position="115"/>
        <end position="155"/>
    </location>
</feature>
<dbReference type="EMBL" id="CAUYUJ010018010">
    <property type="protein sequence ID" value="CAK0879865.1"/>
    <property type="molecule type" value="Genomic_DNA"/>
</dbReference>
<accession>A0ABN9W1Q8</accession>
<dbReference type="Pfam" id="PF13540">
    <property type="entry name" value="RCC1_2"/>
    <property type="match status" value="3"/>
</dbReference>
<organism evidence="2 3">
    <name type="scientific">Prorocentrum cordatum</name>
    <dbReference type="NCBI Taxonomy" id="2364126"/>
    <lineage>
        <taxon>Eukaryota</taxon>
        <taxon>Sar</taxon>
        <taxon>Alveolata</taxon>
        <taxon>Dinophyceae</taxon>
        <taxon>Prorocentrales</taxon>
        <taxon>Prorocentraceae</taxon>
        <taxon>Prorocentrum</taxon>
    </lineage>
</organism>
<dbReference type="PANTHER" id="PTHR45982:SF1">
    <property type="entry name" value="REGULATOR OF CHROMOSOME CONDENSATION"/>
    <property type="match status" value="1"/>
</dbReference>
<dbReference type="InterPro" id="IPR009091">
    <property type="entry name" value="RCC1/BLIP-II"/>
</dbReference>
<dbReference type="PROSITE" id="PS00626">
    <property type="entry name" value="RCC1_2"/>
    <property type="match status" value="2"/>
</dbReference>
<dbReference type="InterPro" id="IPR000408">
    <property type="entry name" value="Reg_chr_condens"/>
</dbReference>
<feature type="repeat" description="RCC1" evidence="1">
    <location>
        <begin position="74"/>
        <end position="114"/>
    </location>
</feature>
<feature type="non-terminal residue" evidence="2">
    <location>
        <position position="1"/>
    </location>
</feature>
<dbReference type="PANTHER" id="PTHR45982">
    <property type="entry name" value="REGULATOR OF CHROMOSOME CONDENSATION"/>
    <property type="match status" value="1"/>
</dbReference>
<comment type="caution">
    <text evidence="2">The sequence shown here is derived from an EMBL/GenBank/DDBJ whole genome shotgun (WGS) entry which is preliminary data.</text>
</comment>
<reference evidence="2" key="1">
    <citation type="submission" date="2023-10" db="EMBL/GenBank/DDBJ databases">
        <authorList>
            <person name="Chen Y."/>
            <person name="Shah S."/>
            <person name="Dougan E. K."/>
            <person name="Thang M."/>
            <person name="Chan C."/>
        </authorList>
    </citation>
    <scope>NUCLEOTIDE SEQUENCE [LARGE SCALE GENOMIC DNA]</scope>
</reference>
<keyword evidence="3" id="KW-1185">Reference proteome</keyword>
<proteinExistence type="predicted"/>
<dbReference type="Gene3D" id="2.130.10.30">
    <property type="entry name" value="Regulator of chromosome condensation 1/beta-lactamase-inhibitor protein II"/>
    <property type="match status" value="1"/>
</dbReference>
<evidence type="ECO:0000313" key="2">
    <source>
        <dbReference type="EMBL" id="CAK0879865.1"/>
    </source>
</evidence>